<dbReference type="InterPro" id="IPR039690">
    <property type="entry name" value="SNRNP25"/>
</dbReference>
<evidence type="ECO:0000256" key="1">
    <source>
        <dbReference type="SAM" id="MobiDB-lite"/>
    </source>
</evidence>
<dbReference type="Pfam" id="PF18036">
    <property type="entry name" value="Ubiquitin_4"/>
    <property type="match status" value="1"/>
</dbReference>
<feature type="compositionally biased region" description="Low complexity" evidence="1">
    <location>
        <begin position="54"/>
        <end position="80"/>
    </location>
</feature>
<dbReference type="PANTHER" id="PTHR14942">
    <property type="entry name" value="U11/U12 SMALL NUCLEAR RIBONUCLEOPROTEIN 25 KDA PROTEIN"/>
    <property type="match status" value="1"/>
</dbReference>
<reference evidence="3" key="1">
    <citation type="submission" date="2020-07" db="EMBL/GenBank/DDBJ databases">
        <authorList>
            <person name="Lin J."/>
        </authorList>
    </citation>
    <scope>NUCLEOTIDE SEQUENCE</scope>
</reference>
<protein>
    <recommendedName>
        <fullName evidence="2">SNRNP25 ubiquitin-like domain-containing protein</fullName>
    </recommendedName>
</protein>
<sequence length="309" mass="33878">MRRSTFKNKIFEKPIYKKNSPYSLRAPPLSSSPLPSPPSPATSPPSPTSRRRAPTSPASATTPSALPAPLRRPSPLLYLPQSPPQGAGSATPTGAEADVEHYECQARELKAGLHRLKIEAHLYARYVVTLSSLTGSPVLDSGDINWGNKVAEGMDSGSKSEEIASYNNSSAKKSRLQSMLSALLDDPILSDVPKKPSLADVDTLLNLELGSAMKITIVKMDSTSFDVAVLNSATVKDLKLAIGKKINEIEQARMGHRHISWRHIWANYCLTHHNDKLIDDNSLLSEHGIQNNSKVINVHWLSENMHYIY</sequence>
<dbReference type="PANTHER" id="PTHR14942:SF0">
    <property type="entry name" value="U11_U12 SMALL NUCLEAR RIBONUCLEOPROTEIN 25 KDA PROTEIN"/>
    <property type="match status" value="1"/>
</dbReference>
<dbReference type="InterPro" id="IPR029071">
    <property type="entry name" value="Ubiquitin-like_domsf"/>
</dbReference>
<dbReference type="EMBL" id="LR862153">
    <property type="protein sequence ID" value="CAD1835648.1"/>
    <property type="molecule type" value="Genomic_DNA"/>
</dbReference>
<name>A0A6V7PY70_ANACO</name>
<dbReference type="SUPFAM" id="SSF54236">
    <property type="entry name" value="Ubiquitin-like"/>
    <property type="match status" value="1"/>
</dbReference>
<dbReference type="Gene3D" id="3.10.20.90">
    <property type="entry name" value="Phosphatidylinositol 3-kinase Catalytic Subunit, Chain A, domain 1"/>
    <property type="match status" value="1"/>
</dbReference>
<feature type="region of interest" description="Disordered" evidence="1">
    <location>
        <begin position="17"/>
        <end position="97"/>
    </location>
</feature>
<evidence type="ECO:0000313" key="3">
    <source>
        <dbReference type="EMBL" id="CAD1835648.1"/>
    </source>
</evidence>
<dbReference type="CDD" id="cd17058">
    <property type="entry name" value="Ubl_SNRNP25"/>
    <property type="match status" value="1"/>
</dbReference>
<evidence type="ECO:0000259" key="2">
    <source>
        <dbReference type="Pfam" id="PF18036"/>
    </source>
</evidence>
<feature type="domain" description="SNRNP25 ubiquitin-like" evidence="2">
    <location>
        <begin position="213"/>
        <end position="295"/>
    </location>
</feature>
<organism evidence="3">
    <name type="scientific">Ananas comosus var. bracteatus</name>
    <name type="common">red pineapple</name>
    <dbReference type="NCBI Taxonomy" id="296719"/>
    <lineage>
        <taxon>Eukaryota</taxon>
        <taxon>Viridiplantae</taxon>
        <taxon>Streptophyta</taxon>
        <taxon>Embryophyta</taxon>
        <taxon>Tracheophyta</taxon>
        <taxon>Spermatophyta</taxon>
        <taxon>Magnoliopsida</taxon>
        <taxon>Liliopsida</taxon>
        <taxon>Poales</taxon>
        <taxon>Bromeliaceae</taxon>
        <taxon>Bromelioideae</taxon>
        <taxon>Ananas</taxon>
    </lineage>
</organism>
<feature type="compositionally biased region" description="Pro residues" evidence="1">
    <location>
        <begin position="34"/>
        <end position="47"/>
    </location>
</feature>
<dbReference type="AlphaFoldDB" id="A0A6V7PY70"/>
<dbReference type="GO" id="GO:0000398">
    <property type="term" value="P:mRNA splicing, via spliceosome"/>
    <property type="evidence" value="ECO:0007669"/>
    <property type="project" value="InterPro"/>
</dbReference>
<feature type="compositionally biased region" description="Low complexity" evidence="1">
    <location>
        <begin position="23"/>
        <end position="33"/>
    </location>
</feature>
<proteinExistence type="predicted"/>
<accession>A0A6V7PY70</accession>
<dbReference type="InterPro" id="IPR040610">
    <property type="entry name" value="SNRNP25_ubiquitin"/>
</dbReference>
<gene>
    <name evidence="3" type="ORF">CB5_LOCUS18859</name>
</gene>